<gene>
    <name evidence="2" type="ORF">H1P_70048</name>
</gene>
<dbReference type="Gene3D" id="3.30.70.1900">
    <property type="match status" value="1"/>
</dbReference>
<evidence type="ECO:0000313" key="3">
    <source>
        <dbReference type="Proteomes" id="UP000320055"/>
    </source>
</evidence>
<name>A0A563W3E0_9CYAN</name>
<evidence type="ECO:0000259" key="1">
    <source>
        <dbReference type="Pfam" id="PF10040"/>
    </source>
</evidence>
<feature type="domain" description="CRISPR-associated protein Cas6 C-terminal" evidence="1">
    <location>
        <begin position="132"/>
        <end position="249"/>
    </location>
</feature>
<proteinExistence type="predicted"/>
<dbReference type="Pfam" id="PF10040">
    <property type="entry name" value="CRISPR_Cas6"/>
    <property type="match status" value="1"/>
</dbReference>
<evidence type="ECO:0000313" key="2">
    <source>
        <dbReference type="EMBL" id="VEP18165.1"/>
    </source>
</evidence>
<dbReference type="AlphaFoldDB" id="A0A563W3E0"/>
<accession>A0A563W3E0</accession>
<reference evidence="2 3" key="1">
    <citation type="submission" date="2019-01" db="EMBL/GenBank/DDBJ databases">
        <authorList>
            <person name="Brito A."/>
        </authorList>
    </citation>
    <scope>NUCLEOTIDE SEQUENCE [LARGE SCALE GENOMIC DNA]</scope>
    <source>
        <strain evidence="2">1</strain>
    </source>
</reference>
<dbReference type="Proteomes" id="UP000320055">
    <property type="component" value="Unassembled WGS sequence"/>
</dbReference>
<keyword evidence="3" id="KW-1185">Reference proteome</keyword>
<sequence length="255" mass="28879">MLIRSTWTLTTKETAVIPRSYCLELVKQLHQQMGLEIGTEQIPSTTFSGLLGYYTSSQDFYSFLPNETYQLSLSGLTENSSKAIANLDLSNSLEFLGAKFIVSDRQKEITSYDRLYTELVAEEPEPIRYFSLKFLSPTSFSSQGSYLPLPVPSLMLRSWLEKWNHFAPIYLGGDELVSYLSQAIRIKRHRLQTRNFQIHRGYVTGFTGSIDLQLPYKVEPLIANVAHLLIQYAAFSGTGMKTRLGMGQTITCSDK</sequence>
<organism evidence="2 3">
    <name type="scientific">Hyella patelloides LEGE 07179</name>
    <dbReference type="NCBI Taxonomy" id="945734"/>
    <lineage>
        <taxon>Bacteria</taxon>
        <taxon>Bacillati</taxon>
        <taxon>Cyanobacteriota</taxon>
        <taxon>Cyanophyceae</taxon>
        <taxon>Pleurocapsales</taxon>
        <taxon>Hyellaceae</taxon>
        <taxon>Hyella</taxon>
    </lineage>
</organism>
<protein>
    <recommendedName>
        <fullName evidence="1">CRISPR-associated protein Cas6 C-terminal domain-containing protein</fullName>
    </recommendedName>
</protein>
<dbReference type="RefSeq" id="WP_144863516.1">
    <property type="nucleotide sequence ID" value="NZ_LR213771.1"/>
</dbReference>
<dbReference type="CDD" id="cd21141">
    <property type="entry name" value="Cas6_III-like"/>
    <property type="match status" value="1"/>
</dbReference>
<dbReference type="EMBL" id="CAACVJ010000667">
    <property type="protein sequence ID" value="VEP18165.1"/>
    <property type="molecule type" value="Genomic_DNA"/>
</dbReference>
<dbReference type="InterPro" id="IPR019267">
    <property type="entry name" value="CRISPR-assoc_Cas6_C"/>
</dbReference>
<dbReference type="OrthoDB" id="425607at2"/>